<sequence>LDIDRVPTNGKVIVDSAGNESKTIDYKLSTLYL</sequence>
<protein>
    <submittedName>
        <fullName evidence="1">Uncharacterized protein</fullName>
    </submittedName>
</protein>
<feature type="non-terminal residue" evidence="1">
    <location>
        <position position="33"/>
    </location>
</feature>
<organism evidence="1">
    <name type="scientific">marine metagenome</name>
    <dbReference type="NCBI Taxonomy" id="408172"/>
    <lineage>
        <taxon>unclassified sequences</taxon>
        <taxon>metagenomes</taxon>
        <taxon>ecological metagenomes</taxon>
    </lineage>
</organism>
<evidence type="ECO:0000313" key="1">
    <source>
        <dbReference type="EMBL" id="SVD47000.1"/>
    </source>
</evidence>
<feature type="non-terminal residue" evidence="1">
    <location>
        <position position="1"/>
    </location>
</feature>
<dbReference type="AlphaFoldDB" id="A0A382VKT7"/>
<dbReference type="EMBL" id="UINC01152687">
    <property type="protein sequence ID" value="SVD47000.1"/>
    <property type="molecule type" value="Genomic_DNA"/>
</dbReference>
<accession>A0A382VKT7</accession>
<gene>
    <name evidence="1" type="ORF">METZ01_LOCUS399854</name>
</gene>
<reference evidence="1" key="1">
    <citation type="submission" date="2018-05" db="EMBL/GenBank/DDBJ databases">
        <authorList>
            <person name="Lanie J.A."/>
            <person name="Ng W.-L."/>
            <person name="Kazmierczak K.M."/>
            <person name="Andrzejewski T.M."/>
            <person name="Davidsen T.M."/>
            <person name="Wayne K.J."/>
            <person name="Tettelin H."/>
            <person name="Glass J.I."/>
            <person name="Rusch D."/>
            <person name="Podicherti R."/>
            <person name="Tsui H.-C.T."/>
            <person name="Winkler M.E."/>
        </authorList>
    </citation>
    <scope>NUCLEOTIDE SEQUENCE</scope>
</reference>
<proteinExistence type="predicted"/>
<name>A0A382VKT7_9ZZZZ</name>